<feature type="compositionally biased region" description="Polar residues" evidence="2">
    <location>
        <begin position="32"/>
        <end position="43"/>
    </location>
</feature>
<organism evidence="3 4">
    <name type="scientific">Cirrhinus mrigala</name>
    <name type="common">Mrigala</name>
    <dbReference type="NCBI Taxonomy" id="683832"/>
    <lineage>
        <taxon>Eukaryota</taxon>
        <taxon>Metazoa</taxon>
        <taxon>Chordata</taxon>
        <taxon>Craniata</taxon>
        <taxon>Vertebrata</taxon>
        <taxon>Euteleostomi</taxon>
        <taxon>Actinopterygii</taxon>
        <taxon>Neopterygii</taxon>
        <taxon>Teleostei</taxon>
        <taxon>Ostariophysi</taxon>
        <taxon>Cypriniformes</taxon>
        <taxon>Cyprinidae</taxon>
        <taxon>Labeoninae</taxon>
        <taxon>Labeonini</taxon>
        <taxon>Cirrhinus</taxon>
    </lineage>
</organism>
<dbReference type="InterPro" id="IPR004244">
    <property type="entry name" value="Transposase_22"/>
</dbReference>
<accession>A0ABD0ME92</accession>
<protein>
    <submittedName>
        <fullName evidence="3">Uncharacterized protein</fullName>
    </submittedName>
</protein>
<evidence type="ECO:0000256" key="2">
    <source>
        <dbReference type="SAM" id="MobiDB-lite"/>
    </source>
</evidence>
<evidence type="ECO:0000313" key="4">
    <source>
        <dbReference type="Proteomes" id="UP001529510"/>
    </source>
</evidence>
<dbReference type="AlphaFoldDB" id="A0ABD0ME92"/>
<dbReference type="EMBL" id="JAMKFB020000713">
    <property type="protein sequence ID" value="KAL0148069.1"/>
    <property type="molecule type" value="Genomic_DNA"/>
</dbReference>
<dbReference type="Gene3D" id="3.30.70.1820">
    <property type="entry name" value="L1 transposable element, RRM domain"/>
    <property type="match status" value="1"/>
</dbReference>
<sequence length="354" mass="40583">MNSEDSEENLETLQEYIDWCFDVIVMKKNQNACSPVKSETPSSKRSRPADSPETTSPTGKSFTDILDSIDKRLSSFDARLSLVEILHREFKSLRESLEFSQQQVETLAAENASLRDSVKSLTENVTHLNEENKKIKETVIDLQARSMRDNLVFSGIPESAEEDAEATVKSFIKTYLKLPEDTVENICFERVHRLGAKKPGAPRPRPIVAKFGYFKQKEQVKSRGRELKGTDFSVNDQFPKEILERRKVLFPIRRSLIQKGSRAVIAVDRLYVDGRLYRDVSTTLCTGHLLSYSHTHTTPYTFTHLRGTTMYIYTQRSNHSDLTAHTDMEDILAHKRVHARTYLIQLSITRSVQH</sequence>
<keyword evidence="1" id="KW-0175">Coiled coil</keyword>
<feature type="compositionally biased region" description="Polar residues" evidence="2">
    <location>
        <begin position="52"/>
        <end position="61"/>
    </location>
</feature>
<comment type="caution">
    <text evidence="3">The sequence shown here is derived from an EMBL/GenBank/DDBJ whole genome shotgun (WGS) entry which is preliminary data.</text>
</comment>
<gene>
    <name evidence="3" type="ORF">M9458_056609</name>
</gene>
<evidence type="ECO:0000313" key="3">
    <source>
        <dbReference type="EMBL" id="KAL0148069.1"/>
    </source>
</evidence>
<dbReference type="PANTHER" id="PTHR11505">
    <property type="entry name" value="L1 TRANSPOSABLE ELEMENT-RELATED"/>
    <property type="match status" value="1"/>
</dbReference>
<proteinExistence type="predicted"/>
<evidence type="ECO:0000256" key="1">
    <source>
        <dbReference type="SAM" id="Coils"/>
    </source>
</evidence>
<reference evidence="3 4" key="1">
    <citation type="submission" date="2024-05" db="EMBL/GenBank/DDBJ databases">
        <title>Genome sequencing and assembly of Indian major carp, Cirrhinus mrigala (Hamilton, 1822).</title>
        <authorList>
            <person name="Mohindra V."/>
            <person name="Chowdhury L.M."/>
            <person name="Lal K."/>
            <person name="Jena J.K."/>
        </authorList>
    </citation>
    <scope>NUCLEOTIDE SEQUENCE [LARGE SCALE GENOMIC DNA]</scope>
    <source>
        <strain evidence="3">CM1030</strain>
        <tissue evidence="3">Blood</tissue>
    </source>
</reference>
<dbReference type="Proteomes" id="UP001529510">
    <property type="component" value="Unassembled WGS sequence"/>
</dbReference>
<name>A0ABD0ME92_CIRMR</name>
<keyword evidence="4" id="KW-1185">Reference proteome</keyword>
<dbReference type="Gene3D" id="1.20.5.170">
    <property type="match status" value="1"/>
</dbReference>
<feature type="coiled-coil region" evidence="1">
    <location>
        <begin position="83"/>
        <end position="145"/>
    </location>
</feature>
<feature type="region of interest" description="Disordered" evidence="2">
    <location>
        <begin position="32"/>
        <end position="62"/>
    </location>
</feature>